<accession>A0A519BH79</accession>
<dbReference type="EMBL" id="SGBC01000002">
    <property type="protein sequence ID" value="RZD16625.1"/>
    <property type="molecule type" value="Genomic_DNA"/>
</dbReference>
<keyword evidence="1" id="KW-0812">Transmembrane</keyword>
<keyword evidence="1" id="KW-0472">Membrane</keyword>
<evidence type="ECO:0000256" key="1">
    <source>
        <dbReference type="SAM" id="Phobius"/>
    </source>
</evidence>
<name>A0A519BH79_ACIG2</name>
<evidence type="ECO:0000313" key="3">
    <source>
        <dbReference type="Proteomes" id="UP000316562"/>
    </source>
</evidence>
<dbReference type="Proteomes" id="UP000316562">
    <property type="component" value="Unassembled WGS sequence"/>
</dbReference>
<reference evidence="2 3" key="1">
    <citation type="journal article" date="2019" name="ISME J.">
        <title>Insights into ecological role of a new deltaproteobacterial order Candidatus Acidulodesulfobacterales by metagenomics and metatranscriptomics.</title>
        <authorList>
            <person name="Tan S."/>
            <person name="Liu J."/>
            <person name="Fang Y."/>
            <person name="Hedlund B.P."/>
            <person name="Lian Z.H."/>
            <person name="Huang L.Y."/>
            <person name="Li J.T."/>
            <person name="Huang L.N."/>
            <person name="Li W.J."/>
            <person name="Jiang H.C."/>
            <person name="Dong H.L."/>
            <person name="Shu W.S."/>
        </authorList>
    </citation>
    <scope>NUCLEOTIDE SEQUENCE [LARGE SCALE GENOMIC DNA]</scope>
    <source>
        <strain evidence="2">AP2</strain>
    </source>
</reference>
<evidence type="ECO:0008006" key="4">
    <source>
        <dbReference type="Google" id="ProtNLM"/>
    </source>
</evidence>
<protein>
    <recommendedName>
        <fullName evidence="4">GspL periplasmic domain-containing protein</fullName>
    </recommendedName>
</protein>
<comment type="caution">
    <text evidence="2">The sequence shown here is derived from an EMBL/GenBank/DDBJ whole genome shotgun (WGS) entry which is preliminary data.</text>
</comment>
<dbReference type="AlphaFoldDB" id="A0A519BH79"/>
<evidence type="ECO:0000313" key="2">
    <source>
        <dbReference type="EMBL" id="RZD16625.1"/>
    </source>
</evidence>
<sequence>MALIYIEQSGIKFELKNGERTVSAQGVEGLSGLVYVTGSEIKRYPKNAEKIARRVKNKSYIIDNEFVYYYKGEDIDNFKDCLLSPYQILVNKFLEQKNISGNILFIDGDKDVVIVSLIKDGEFKELLISNASLFNETLSSINKKYLQKDLKLDIVVINDEFYKTAFKNTPVTVLSPTEILEYAQDFQAPVFRRIEDIKKKIQKEKDKKLNMILVFAVIIFILNLVVYFAIKNAVNSVSVMNNSLVVKNGVLKQRLNFEIEKKFLSFTRKNMPISLKKTLLKIVNVKNIKINSINATNSNFNIKGEFLGGYRNFVKGYNKLKRIMDSDAVNYVVSAGGKASFVIKGEIR</sequence>
<gene>
    <name evidence="2" type="ORF">EVJ46_06350</name>
</gene>
<proteinExistence type="predicted"/>
<keyword evidence="1" id="KW-1133">Transmembrane helix</keyword>
<feature type="transmembrane region" description="Helical" evidence="1">
    <location>
        <begin position="209"/>
        <end position="230"/>
    </location>
</feature>
<organism evidence="2 3">
    <name type="scientific">Acididesulfobacter guangdongensis</name>
    <dbReference type="NCBI Taxonomy" id="2597225"/>
    <lineage>
        <taxon>Bacteria</taxon>
        <taxon>Deltaproteobacteria</taxon>
        <taxon>Candidatus Acidulodesulfobacterales</taxon>
        <taxon>Candidatus Acididesulfobacter</taxon>
    </lineage>
</organism>